<evidence type="ECO:0000256" key="6">
    <source>
        <dbReference type="ARBA" id="ARBA00023136"/>
    </source>
</evidence>
<evidence type="ECO:0000256" key="4">
    <source>
        <dbReference type="ARBA" id="ARBA00022725"/>
    </source>
</evidence>
<keyword evidence="7 12" id="KW-0675">Receptor</keyword>
<evidence type="ECO:0000256" key="12">
    <source>
        <dbReference type="RuleBase" id="RU351113"/>
    </source>
</evidence>
<reference evidence="13 14" key="1">
    <citation type="submission" date="2024-08" db="EMBL/GenBank/DDBJ databases">
        <authorList>
            <person name="Will J Nash"/>
            <person name="Angela Man"/>
            <person name="Seanna McTaggart"/>
            <person name="Kendall Baker"/>
            <person name="Tom Barker"/>
            <person name="Leah Catchpole"/>
            <person name="Alex Durrant"/>
            <person name="Karim Gharbi"/>
            <person name="Naomi Irish"/>
            <person name="Gemy Kaithakottil"/>
            <person name="Debby Ku"/>
            <person name="Aaliyah Providence"/>
            <person name="Felix Shaw"/>
            <person name="David Swarbreck"/>
            <person name="Chris Watkins"/>
            <person name="Ann M. McCartney"/>
            <person name="Giulio Formenti"/>
            <person name="Alice Mouton"/>
            <person name="Noel Vella"/>
            <person name="Bjorn M von Reumont"/>
            <person name="Adriana Vella"/>
            <person name="Wilfried Haerty"/>
        </authorList>
    </citation>
    <scope>NUCLEOTIDE SEQUENCE [LARGE SCALE GENOMIC DNA]</scope>
</reference>
<feature type="transmembrane region" description="Helical" evidence="12">
    <location>
        <begin position="292"/>
        <end position="312"/>
    </location>
</feature>
<dbReference type="PANTHER" id="PTHR21137">
    <property type="entry name" value="ODORANT RECEPTOR"/>
    <property type="match status" value="1"/>
</dbReference>
<proteinExistence type="inferred from homology"/>
<organism evidence="13 14">
    <name type="scientific">Xylocopa violacea</name>
    <name type="common">Violet carpenter bee</name>
    <name type="synonym">Apis violacea</name>
    <dbReference type="NCBI Taxonomy" id="135666"/>
    <lineage>
        <taxon>Eukaryota</taxon>
        <taxon>Metazoa</taxon>
        <taxon>Ecdysozoa</taxon>
        <taxon>Arthropoda</taxon>
        <taxon>Hexapoda</taxon>
        <taxon>Insecta</taxon>
        <taxon>Pterygota</taxon>
        <taxon>Neoptera</taxon>
        <taxon>Endopterygota</taxon>
        <taxon>Hymenoptera</taxon>
        <taxon>Apocrita</taxon>
        <taxon>Aculeata</taxon>
        <taxon>Apoidea</taxon>
        <taxon>Anthophila</taxon>
        <taxon>Apidae</taxon>
        <taxon>Xylocopa</taxon>
        <taxon>Xylocopa</taxon>
    </lineage>
</organism>
<protein>
    <recommendedName>
        <fullName evidence="12">Odorant receptor</fullName>
    </recommendedName>
</protein>
<keyword evidence="14" id="KW-1185">Reference proteome</keyword>
<feature type="transmembrane region" description="Helical" evidence="12">
    <location>
        <begin position="33"/>
        <end position="55"/>
    </location>
</feature>
<keyword evidence="5 12" id="KW-1133">Transmembrane helix</keyword>
<dbReference type="InterPro" id="IPR004117">
    <property type="entry name" value="7tm6_olfct_rcpt"/>
</dbReference>
<keyword evidence="6 12" id="KW-0472">Membrane</keyword>
<evidence type="ECO:0000256" key="1">
    <source>
        <dbReference type="ARBA" id="ARBA00004141"/>
    </source>
</evidence>
<evidence type="ECO:0000256" key="11">
    <source>
        <dbReference type="ARBA" id="ARBA00038679"/>
    </source>
</evidence>
<name>A0ABP1PEI6_XYLVO</name>
<keyword evidence="3 12" id="KW-0812">Transmembrane</keyword>
<dbReference type="Proteomes" id="UP001642520">
    <property type="component" value="Unassembled WGS sequence"/>
</dbReference>
<evidence type="ECO:0000256" key="7">
    <source>
        <dbReference type="ARBA" id="ARBA00023170"/>
    </source>
</evidence>
<evidence type="ECO:0000256" key="3">
    <source>
        <dbReference type="ARBA" id="ARBA00022692"/>
    </source>
</evidence>
<comment type="similarity">
    <text evidence="10">Belongs to the insect chemoreceptor superfamily. Heteromeric odorant receptor channel (TC 1.A.69) family. Or2a subfamily.</text>
</comment>
<gene>
    <name evidence="13" type="ORF">XYLVIOL_LOCUS10048</name>
</gene>
<dbReference type="PANTHER" id="PTHR21137:SF37">
    <property type="entry name" value="ODORANT RECEPTOR 46A, ISOFORM B-RELATED"/>
    <property type="match status" value="1"/>
</dbReference>
<comment type="subunit">
    <text evidence="11">Interacts with Orco. Complexes exist early in the endomembrane system in olfactory sensory neurons (OSNs), coupling these complexes to the conserved ciliary trafficking pathway.</text>
</comment>
<accession>A0ABP1PEI6</accession>
<feature type="transmembrane region" description="Helical" evidence="12">
    <location>
        <begin position="259"/>
        <end position="280"/>
    </location>
</feature>
<evidence type="ECO:0000313" key="13">
    <source>
        <dbReference type="EMBL" id="CAL7950594.1"/>
    </source>
</evidence>
<evidence type="ECO:0000256" key="8">
    <source>
        <dbReference type="ARBA" id="ARBA00023224"/>
    </source>
</evidence>
<evidence type="ECO:0000256" key="9">
    <source>
        <dbReference type="ARBA" id="ARBA00037764"/>
    </source>
</evidence>
<keyword evidence="2 12" id="KW-0716">Sensory transduction</keyword>
<comment type="subcellular location">
    <subcellularLocation>
        <location evidence="12">Cell membrane</location>
        <topology evidence="12">Multi-pass membrane protein</topology>
    </subcellularLocation>
    <subcellularLocation>
        <location evidence="1">Membrane</location>
        <topology evidence="1">Multi-pass membrane protein</topology>
    </subcellularLocation>
</comment>
<dbReference type="EMBL" id="CAXAJV020001300">
    <property type="protein sequence ID" value="CAL7950594.1"/>
    <property type="molecule type" value="Genomic_DNA"/>
</dbReference>
<evidence type="ECO:0000256" key="5">
    <source>
        <dbReference type="ARBA" id="ARBA00022989"/>
    </source>
</evidence>
<feature type="transmembrane region" description="Helical" evidence="12">
    <location>
        <begin position="167"/>
        <end position="187"/>
    </location>
</feature>
<keyword evidence="8 12" id="KW-0807">Transducer</keyword>
<keyword evidence="4 12" id="KW-0552">Olfaction</keyword>
<evidence type="ECO:0000313" key="14">
    <source>
        <dbReference type="Proteomes" id="UP001642520"/>
    </source>
</evidence>
<comment type="function">
    <text evidence="9">Odorant receptor which mediates acceptance or avoidance behavior, depending on its substrates. The odorant receptor repertoire encodes a large collection of odor stimuli that vary widely in identity, intensity, and duration. May form a complex with Orco to form odorant-sensing units, providing sensitive and prolonged odorant signaling and calcium permeability.</text>
</comment>
<sequence>MRKLSLSYSLLSFCGYWRPTSWSTHSFRYRLYNIYSVLMVLVLYFFTSCTCVDTLVSKDFKTMTDKFSLCISVIGVSLKVTNLFLQRKNILGIMDILTNKNCVPRDKQERILQSKKDRYARKLTMYCEILNESAVFFATVAQYNELIRTRKLPVSDWMPYDLSSDTLYAISLLYQTIGLMICANTSVGNETLIAGLMIEAGTQFEIFCHRARNLSTLLMETGGNRESRADRRIRYKRILKDLVEYHLEIYRLSRTINTVFQYTIFLQFSISSTVLCLSILKMSTENPLSVNFLWSGFYLCCMLMQVYLYCWFGNEVTLKSDKVSDAIYEMDWTMLPAEVKKDLLFVMTRSKKPVKMTSGHIVVLSVKSFMTVSRIELFPNVSLVDREESNYCSLQIMNTTYTSYNLLIKTTSK</sequence>
<evidence type="ECO:0000256" key="2">
    <source>
        <dbReference type="ARBA" id="ARBA00022606"/>
    </source>
</evidence>
<evidence type="ECO:0000256" key="10">
    <source>
        <dbReference type="ARBA" id="ARBA00037946"/>
    </source>
</evidence>
<comment type="caution">
    <text evidence="13">The sequence shown here is derived from an EMBL/GenBank/DDBJ whole genome shotgun (WGS) entry which is preliminary data.</text>
</comment>
<dbReference type="Pfam" id="PF02949">
    <property type="entry name" value="7tm_6"/>
    <property type="match status" value="1"/>
</dbReference>
<comment type="caution">
    <text evidence="12">Lacks conserved residue(s) required for the propagation of feature annotation.</text>
</comment>